<evidence type="ECO:0000256" key="5">
    <source>
        <dbReference type="SAM" id="Phobius"/>
    </source>
</evidence>
<sequence>VIRMLYDHPGDLIEIFRSTYQHWAVYIGGGYVVHLVVDVQSKSHTLYLEFCKIVLKEKLEEVVGNDRWRINNYLDKKRKPQQVYAIVKQAIGLIGTRLQYNVATSNCEHFANDLRYGKPTSRQVGHKKLEVGAGVGGTLVGFVAVVGAVVGTVVGLSRR</sequence>
<dbReference type="PANTHER" id="PTHR13943:SF31">
    <property type="entry name" value="PHOSPHOLIPASE A AND ACYLTRANSFERASE 3"/>
    <property type="match status" value="1"/>
</dbReference>
<evidence type="ECO:0000313" key="7">
    <source>
        <dbReference type="Ensembl" id="ENSFHEP00000028550.1"/>
    </source>
</evidence>
<proteinExistence type="inferred from homology"/>
<dbReference type="STRING" id="8078.ENSFHEP00000028550"/>
<dbReference type="GO" id="GO:0008970">
    <property type="term" value="F:phospholipase A1 activity"/>
    <property type="evidence" value="ECO:0007669"/>
    <property type="project" value="TreeGrafter"/>
</dbReference>
<feature type="domain" description="LRAT" evidence="6">
    <location>
        <begin position="12"/>
        <end position="123"/>
    </location>
</feature>
<reference evidence="7" key="2">
    <citation type="submission" date="2025-09" db="UniProtKB">
        <authorList>
            <consortium name="Ensembl"/>
        </authorList>
    </citation>
    <scope>IDENTIFICATION</scope>
</reference>
<dbReference type="GO" id="GO:0016410">
    <property type="term" value="F:N-acyltransferase activity"/>
    <property type="evidence" value="ECO:0007669"/>
    <property type="project" value="TreeGrafter"/>
</dbReference>
<keyword evidence="3" id="KW-0378">Hydrolase</keyword>
<dbReference type="AlphaFoldDB" id="A0A3Q2UE51"/>
<keyword evidence="4" id="KW-0443">Lipid metabolism</keyword>
<name>A0A3Q2UE51_FUNHE</name>
<evidence type="ECO:0000313" key="8">
    <source>
        <dbReference type="Proteomes" id="UP000265000"/>
    </source>
</evidence>
<keyword evidence="8" id="KW-1185">Reference proteome</keyword>
<accession>A0A3Q2UE51</accession>
<keyword evidence="5" id="KW-0812">Transmembrane</keyword>
<keyword evidence="2" id="KW-0808">Transferase</keyword>
<evidence type="ECO:0000256" key="3">
    <source>
        <dbReference type="ARBA" id="ARBA00022801"/>
    </source>
</evidence>
<dbReference type="GO" id="GO:0005737">
    <property type="term" value="C:cytoplasm"/>
    <property type="evidence" value="ECO:0007669"/>
    <property type="project" value="TreeGrafter"/>
</dbReference>
<dbReference type="GO" id="GO:0004623">
    <property type="term" value="F:phospholipase A2 activity"/>
    <property type="evidence" value="ECO:0007669"/>
    <property type="project" value="TreeGrafter"/>
</dbReference>
<comment type="similarity">
    <text evidence="1">Belongs to the H-rev107 family.</text>
</comment>
<dbReference type="Ensembl" id="ENSFHET00000031549.1">
    <property type="protein sequence ID" value="ENSFHEP00000028550.1"/>
    <property type="gene ID" value="ENSFHEG00000012808.1"/>
</dbReference>
<dbReference type="GeneTree" id="ENSGT00940000162660"/>
<dbReference type="InterPro" id="IPR007053">
    <property type="entry name" value="LRAT_dom"/>
</dbReference>
<evidence type="ECO:0000256" key="1">
    <source>
        <dbReference type="ARBA" id="ARBA00007824"/>
    </source>
</evidence>
<protein>
    <recommendedName>
        <fullName evidence="6">LRAT domain-containing protein</fullName>
    </recommendedName>
</protein>
<dbReference type="GO" id="GO:0070292">
    <property type="term" value="P:N-acylphosphatidylethanolamine metabolic process"/>
    <property type="evidence" value="ECO:0007669"/>
    <property type="project" value="TreeGrafter"/>
</dbReference>
<dbReference type="Pfam" id="PF04970">
    <property type="entry name" value="LRAT"/>
    <property type="match status" value="1"/>
</dbReference>
<feature type="transmembrane region" description="Helical" evidence="5">
    <location>
        <begin position="131"/>
        <end position="156"/>
    </location>
</feature>
<keyword evidence="5" id="KW-0472">Membrane</keyword>
<dbReference type="Gene3D" id="3.90.1720.10">
    <property type="entry name" value="endopeptidase domain like (from Nostoc punctiforme)"/>
    <property type="match status" value="1"/>
</dbReference>
<evidence type="ECO:0000256" key="4">
    <source>
        <dbReference type="ARBA" id="ARBA00023098"/>
    </source>
</evidence>
<dbReference type="PANTHER" id="PTHR13943">
    <property type="entry name" value="HRAS-LIKE SUPPRESSOR - RELATED"/>
    <property type="match status" value="1"/>
</dbReference>
<dbReference type="PROSITE" id="PS51934">
    <property type="entry name" value="LRAT"/>
    <property type="match status" value="1"/>
</dbReference>
<evidence type="ECO:0000256" key="2">
    <source>
        <dbReference type="ARBA" id="ARBA00022679"/>
    </source>
</evidence>
<dbReference type="Proteomes" id="UP000265000">
    <property type="component" value="Unplaced"/>
</dbReference>
<keyword evidence="5" id="KW-1133">Transmembrane helix</keyword>
<reference evidence="7" key="1">
    <citation type="submission" date="2025-08" db="UniProtKB">
        <authorList>
            <consortium name="Ensembl"/>
        </authorList>
    </citation>
    <scope>IDENTIFICATION</scope>
</reference>
<organism evidence="7 8">
    <name type="scientific">Fundulus heteroclitus</name>
    <name type="common">Killifish</name>
    <name type="synonym">Mummichog</name>
    <dbReference type="NCBI Taxonomy" id="8078"/>
    <lineage>
        <taxon>Eukaryota</taxon>
        <taxon>Metazoa</taxon>
        <taxon>Chordata</taxon>
        <taxon>Craniata</taxon>
        <taxon>Vertebrata</taxon>
        <taxon>Euteleostomi</taxon>
        <taxon>Actinopterygii</taxon>
        <taxon>Neopterygii</taxon>
        <taxon>Teleostei</taxon>
        <taxon>Neoteleostei</taxon>
        <taxon>Acanthomorphata</taxon>
        <taxon>Ovalentaria</taxon>
        <taxon>Atherinomorphae</taxon>
        <taxon>Cyprinodontiformes</taxon>
        <taxon>Fundulidae</taxon>
        <taxon>Fundulus</taxon>
    </lineage>
</organism>
<dbReference type="InterPro" id="IPR051496">
    <property type="entry name" value="H-rev107_PLA/AT"/>
</dbReference>
<evidence type="ECO:0000259" key="6">
    <source>
        <dbReference type="PROSITE" id="PS51934"/>
    </source>
</evidence>